<proteinExistence type="predicted"/>
<evidence type="ECO:0000313" key="2">
    <source>
        <dbReference type="EMBL" id="GJT22548.1"/>
    </source>
</evidence>
<reference evidence="2" key="1">
    <citation type="journal article" date="2022" name="Int. J. Mol. Sci.">
        <title>Draft Genome of Tanacetum Coccineum: Genomic Comparison of Closely Related Tanacetum-Family Plants.</title>
        <authorList>
            <person name="Yamashiro T."/>
            <person name="Shiraishi A."/>
            <person name="Nakayama K."/>
            <person name="Satake H."/>
        </authorList>
    </citation>
    <scope>NUCLEOTIDE SEQUENCE</scope>
</reference>
<protein>
    <submittedName>
        <fullName evidence="2">Uncharacterized protein</fullName>
    </submittedName>
</protein>
<keyword evidence="3" id="KW-1185">Reference proteome</keyword>
<feature type="compositionally biased region" description="Low complexity" evidence="1">
    <location>
        <begin position="405"/>
        <end position="420"/>
    </location>
</feature>
<feature type="region of interest" description="Disordered" evidence="1">
    <location>
        <begin position="214"/>
        <end position="233"/>
    </location>
</feature>
<feature type="region of interest" description="Disordered" evidence="1">
    <location>
        <begin position="48"/>
        <end position="130"/>
    </location>
</feature>
<feature type="compositionally biased region" description="Acidic residues" evidence="1">
    <location>
        <begin position="421"/>
        <end position="430"/>
    </location>
</feature>
<feature type="compositionally biased region" description="Polar residues" evidence="1">
    <location>
        <begin position="51"/>
        <end position="62"/>
    </location>
</feature>
<evidence type="ECO:0000256" key="1">
    <source>
        <dbReference type="SAM" id="MobiDB-lite"/>
    </source>
</evidence>
<dbReference type="Proteomes" id="UP001151760">
    <property type="component" value="Unassembled WGS sequence"/>
</dbReference>
<name>A0ABQ5C940_9ASTR</name>
<reference evidence="2" key="2">
    <citation type="submission" date="2022-01" db="EMBL/GenBank/DDBJ databases">
        <authorList>
            <person name="Yamashiro T."/>
            <person name="Shiraishi A."/>
            <person name="Satake H."/>
            <person name="Nakayama K."/>
        </authorList>
    </citation>
    <scope>NUCLEOTIDE SEQUENCE</scope>
</reference>
<feature type="compositionally biased region" description="Basic and acidic residues" evidence="1">
    <location>
        <begin position="360"/>
        <end position="372"/>
    </location>
</feature>
<feature type="compositionally biased region" description="Polar residues" evidence="1">
    <location>
        <begin position="101"/>
        <end position="128"/>
    </location>
</feature>
<feature type="compositionally biased region" description="Acidic residues" evidence="1">
    <location>
        <begin position="322"/>
        <end position="331"/>
    </location>
</feature>
<feature type="region of interest" description="Disordered" evidence="1">
    <location>
        <begin position="307"/>
        <end position="469"/>
    </location>
</feature>
<comment type="caution">
    <text evidence="2">The sequence shown here is derived from an EMBL/GenBank/DDBJ whole genome shotgun (WGS) entry which is preliminary data.</text>
</comment>
<feature type="compositionally biased region" description="Basic and acidic residues" evidence="1">
    <location>
        <begin position="1"/>
        <end position="12"/>
    </location>
</feature>
<dbReference type="EMBL" id="BQNB010013977">
    <property type="protein sequence ID" value="GJT22548.1"/>
    <property type="molecule type" value="Genomic_DNA"/>
</dbReference>
<accession>A0ABQ5C940</accession>
<feature type="compositionally biased region" description="Polar residues" evidence="1">
    <location>
        <begin position="375"/>
        <end position="388"/>
    </location>
</feature>
<organism evidence="2 3">
    <name type="scientific">Tanacetum coccineum</name>
    <dbReference type="NCBI Taxonomy" id="301880"/>
    <lineage>
        <taxon>Eukaryota</taxon>
        <taxon>Viridiplantae</taxon>
        <taxon>Streptophyta</taxon>
        <taxon>Embryophyta</taxon>
        <taxon>Tracheophyta</taxon>
        <taxon>Spermatophyta</taxon>
        <taxon>Magnoliopsida</taxon>
        <taxon>eudicotyledons</taxon>
        <taxon>Gunneridae</taxon>
        <taxon>Pentapetalae</taxon>
        <taxon>asterids</taxon>
        <taxon>campanulids</taxon>
        <taxon>Asterales</taxon>
        <taxon>Asteraceae</taxon>
        <taxon>Asteroideae</taxon>
        <taxon>Anthemideae</taxon>
        <taxon>Anthemidinae</taxon>
        <taxon>Tanacetum</taxon>
    </lineage>
</organism>
<gene>
    <name evidence="2" type="ORF">Tco_0892485</name>
</gene>
<sequence length="888" mass="102038">MQEDSGPGKEHVALAGPNPEHMDEDFYATAYPKVHENLKLRTDEHVILENPESSSATLSSMKNLDETDNFGDQFLNDKPTEDDQEKTNVVDETDSIIPDPSHQTNTSAPPVTTPVINISSPKPSSQVNAPPINTEATTIITTIPEITPFIALQLRVAKLEQDMSEVKKTDHSAAVLASIQSQVPTVVDKYLGTKVDDALLKALEKHTADLIQKYSGLPAPESSKKQESEKSPEEILRIKREQEEQKHVPTYTIKSTDTAALKEFDLKAALFKTIHENKSANRNPANNRLYHALMEALIEDENAMEKEVADKVKDHKRKHDSDDDEDDDDEGPPAGSNQGKSTKRRRHDSGASGSAQPPSKDSEQSTKNKLDSDASAAQQPPAHTSSAWKITDTRDAPSGSLMPRSEPQSEQSSDDIQIQNEEQDSDSDDNDNAHVPKVQSTTSWFRPIPEEDRPATPEPEWTIPSNDYPEPENNWANVYATTYQDPEENKLQRKTGDIGSFIKWFCKRTGKKKLCKADLEGPTFNLVKSFHKNSVSLQFQMDECYKLLTDKVNVYEPLPLGGPPGQVSIQPQFFFNKDLEYLLSGDKERKTALSISKLKAARYLDFGLEELVPSLWVESERDYDISAAYGITHWWVRRKEFYINKHREPSDRDAVRSHMRILSVICIKTYERYGYNYLREIVLRRADYKEYKISEKDFKNLHPNDFEDLFLLHLQDKLNHLPKSDKVNLHTAVNMWIRNIVIRKRVEDLQLGVESYQTKLNLEQPNWDASDFLFKEDYTIVNKPRAVIYRDRDDNKKMMRINEVHKFSDGTLMRIRDKLDFMVKDFRLFKFNKGMETRKWTEDDKRRSEDFIEVIEKRLKIRRIFRSLESFVGGRLRDIDYRLISRTE</sequence>
<feature type="compositionally biased region" description="Basic and acidic residues" evidence="1">
    <location>
        <begin position="222"/>
        <end position="233"/>
    </location>
</feature>
<feature type="compositionally biased region" description="Basic and acidic residues" evidence="1">
    <location>
        <begin position="78"/>
        <end position="89"/>
    </location>
</feature>
<evidence type="ECO:0000313" key="3">
    <source>
        <dbReference type="Proteomes" id="UP001151760"/>
    </source>
</evidence>
<feature type="region of interest" description="Disordered" evidence="1">
    <location>
        <begin position="1"/>
        <end position="23"/>
    </location>
</feature>